<gene>
    <name evidence="8" type="ORF">AMAG_07864</name>
</gene>
<organism evidence="8 9">
    <name type="scientific">Allomyces macrogynus (strain ATCC 38327)</name>
    <name type="common">Allomyces javanicus var. macrogynus</name>
    <dbReference type="NCBI Taxonomy" id="578462"/>
    <lineage>
        <taxon>Eukaryota</taxon>
        <taxon>Fungi</taxon>
        <taxon>Fungi incertae sedis</taxon>
        <taxon>Blastocladiomycota</taxon>
        <taxon>Blastocladiomycetes</taxon>
        <taxon>Blastocladiales</taxon>
        <taxon>Blastocladiaceae</taxon>
        <taxon>Allomyces</taxon>
    </lineage>
</organism>
<evidence type="ECO:0000256" key="4">
    <source>
        <dbReference type="ARBA" id="ARBA00022989"/>
    </source>
</evidence>
<dbReference type="GO" id="GO:0016020">
    <property type="term" value="C:membrane"/>
    <property type="evidence" value="ECO:0007669"/>
    <property type="project" value="UniProtKB-SubCell"/>
</dbReference>
<dbReference type="Proteomes" id="UP000054350">
    <property type="component" value="Unassembled WGS sequence"/>
</dbReference>
<evidence type="ECO:0000256" key="3">
    <source>
        <dbReference type="ARBA" id="ARBA00022692"/>
    </source>
</evidence>
<evidence type="ECO:0000256" key="2">
    <source>
        <dbReference type="ARBA" id="ARBA00010199"/>
    </source>
</evidence>
<reference evidence="8 9" key="1">
    <citation type="submission" date="2009-11" db="EMBL/GenBank/DDBJ databases">
        <title>Annotation of Allomyces macrogynus ATCC 38327.</title>
        <authorList>
            <consortium name="The Broad Institute Genome Sequencing Platform"/>
            <person name="Russ C."/>
            <person name="Cuomo C."/>
            <person name="Burger G."/>
            <person name="Gray M.W."/>
            <person name="Holland P.W.H."/>
            <person name="King N."/>
            <person name="Lang F.B.F."/>
            <person name="Roger A.J."/>
            <person name="Ruiz-Trillo I."/>
            <person name="Young S.K."/>
            <person name="Zeng Q."/>
            <person name="Gargeya S."/>
            <person name="Fitzgerald M."/>
            <person name="Haas B."/>
            <person name="Abouelleil A."/>
            <person name="Alvarado L."/>
            <person name="Arachchi H.M."/>
            <person name="Berlin A."/>
            <person name="Chapman S.B."/>
            <person name="Gearin G."/>
            <person name="Goldberg J."/>
            <person name="Griggs A."/>
            <person name="Gujja S."/>
            <person name="Hansen M."/>
            <person name="Heiman D."/>
            <person name="Howarth C."/>
            <person name="Larimer J."/>
            <person name="Lui A."/>
            <person name="MacDonald P.J.P."/>
            <person name="McCowen C."/>
            <person name="Montmayeur A."/>
            <person name="Murphy C."/>
            <person name="Neiman D."/>
            <person name="Pearson M."/>
            <person name="Priest M."/>
            <person name="Roberts A."/>
            <person name="Saif S."/>
            <person name="Shea T."/>
            <person name="Sisk P."/>
            <person name="Stolte C."/>
            <person name="Sykes S."/>
            <person name="Wortman J."/>
            <person name="Nusbaum C."/>
            <person name="Birren B."/>
        </authorList>
    </citation>
    <scope>NUCLEOTIDE SEQUENCE [LARGE SCALE GENOMIC DNA]</scope>
    <source>
        <strain evidence="8 9">ATCC 38327</strain>
    </source>
</reference>
<dbReference type="eggNOG" id="KOG1347">
    <property type="taxonomic scope" value="Eukaryota"/>
</dbReference>
<comment type="subcellular location">
    <subcellularLocation>
        <location evidence="1">Membrane</location>
        <topology evidence="1">Multi-pass membrane protein</topology>
    </subcellularLocation>
</comment>
<proteinExistence type="inferred from homology"/>
<dbReference type="NCBIfam" id="TIGR00797">
    <property type="entry name" value="matE"/>
    <property type="match status" value="1"/>
</dbReference>
<dbReference type="GO" id="GO:0015297">
    <property type="term" value="F:antiporter activity"/>
    <property type="evidence" value="ECO:0007669"/>
    <property type="project" value="InterPro"/>
</dbReference>
<evidence type="ECO:0000313" key="9">
    <source>
        <dbReference type="Proteomes" id="UP000054350"/>
    </source>
</evidence>
<dbReference type="Pfam" id="PF01554">
    <property type="entry name" value="MatE"/>
    <property type="match status" value="2"/>
</dbReference>
<dbReference type="VEuPathDB" id="FungiDB:AMAG_07864"/>
<dbReference type="PANTHER" id="PTHR11206">
    <property type="entry name" value="MULTIDRUG RESISTANCE PROTEIN"/>
    <property type="match status" value="1"/>
</dbReference>
<feature type="region of interest" description="Disordered" evidence="6">
    <location>
        <begin position="1"/>
        <end position="37"/>
    </location>
</feature>
<feature type="transmembrane region" description="Helical" evidence="7">
    <location>
        <begin position="427"/>
        <end position="454"/>
    </location>
</feature>
<dbReference type="AlphaFoldDB" id="A0A0L0SJK1"/>
<reference evidence="9" key="2">
    <citation type="submission" date="2009-11" db="EMBL/GenBank/DDBJ databases">
        <title>The Genome Sequence of Allomyces macrogynus strain ATCC 38327.</title>
        <authorList>
            <consortium name="The Broad Institute Genome Sequencing Platform"/>
            <person name="Russ C."/>
            <person name="Cuomo C."/>
            <person name="Shea T."/>
            <person name="Young S.K."/>
            <person name="Zeng Q."/>
            <person name="Koehrsen M."/>
            <person name="Haas B."/>
            <person name="Borodovsky M."/>
            <person name="Guigo R."/>
            <person name="Alvarado L."/>
            <person name="Berlin A."/>
            <person name="Borenstein D."/>
            <person name="Chen Z."/>
            <person name="Engels R."/>
            <person name="Freedman E."/>
            <person name="Gellesch M."/>
            <person name="Goldberg J."/>
            <person name="Griggs A."/>
            <person name="Gujja S."/>
            <person name="Heiman D."/>
            <person name="Hepburn T."/>
            <person name="Howarth C."/>
            <person name="Jen D."/>
            <person name="Larson L."/>
            <person name="Lewis B."/>
            <person name="Mehta T."/>
            <person name="Park D."/>
            <person name="Pearson M."/>
            <person name="Roberts A."/>
            <person name="Saif S."/>
            <person name="Shenoy N."/>
            <person name="Sisk P."/>
            <person name="Stolte C."/>
            <person name="Sykes S."/>
            <person name="Walk T."/>
            <person name="White J."/>
            <person name="Yandava C."/>
            <person name="Burger G."/>
            <person name="Gray M.W."/>
            <person name="Holland P.W.H."/>
            <person name="King N."/>
            <person name="Lang F.B.F."/>
            <person name="Roger A.J."/>
            <person name="Ruiz-Trillo I."/>
            <person name="Lander E."/>
            <person name="Nusbaum C."/>
        </authorList>
    </citation>
    <scope>NUCLEOTIDE SEQUENCE [LARGE SCALE GENOMIC DNA]</scope>
    <source>
        <strain evidence="9">ATCC 38327</strain>
    </source>
</reference>
<feature type="transmembrane region" description="Helical" evidence="7">
    <location>
        <begin position="315"/>
        <end position="333"/>
    </location>
</feature>
<comment type="similarity">
    <text evidence="2">Belongs to the multi antimicrobial extrusion (MATE) (TC 2.A.66.1) family.</text>
</comment>
<evidence type="ECO:0000256" key="5">
    <source>
        <dbReference type="ARBA" id="ARBA00023136"/>
    </source>
</evidence>
<dbReference type="GO" id="GO:1990961">
    <property type="term" value="P:xenobiotic detoxification by transmembrane export across the plasma membrane"/>
    <property type="evidence" value="ECO:0007669"/>
    <property type="project" value="InterPro"/>
</dbReference>
<dbReference type="InterPro" id="IPR045069">
    <property type="entry name" value="MATE_euk"/>
</dbReference>
<dbReference type="STRING" id="578462.A0A0L0SJK1"/>
<keyword evidence="5 7" id="KW-0472">Membrane</keyword>
<dbReference type="GO" id="GO:0042910">
    <property type="term" value="F:xenobiotic transmembrane transporter activity"/>
    <property type="evidence" value="ECO:0007669"/>
    <property type="project" value="InterPro"/>
</dbReference>
<feature type="transmembrane region" description="Helical" evidence="7">
    <location>
        <begin position="353"/>
        <end position="371"/>
    </location>
</feature>
<feature type="transmembrane region" description="Helical" evidence="7">
    <location>
        <begin position="268"/>
        <end position="294"/>
    </location>
</feature>
<evidence type="ECO:0000313" key="8">
    <source>
        <dbReference type="EMBL" id="KNE62671.1"/>
    </source>
</evidence>
<feature type="transmembrane region" description="Helical" evidence="7">
    <location>
        <begin position="169"/>
        <end position="191"/>
    </location>
</feature>
<protein>
    <submittedName>
        <fullName evidence="8">MATE efflux family protein</fullName>
    </submittedName>
</protein>
<dbReference type="EMBL" id="GG745340">
    <property type="protein sequence ID" value="KNE62671.1"/>
    <property type="molecule type" value="Genomic_DNA"/>
</dbReference>
<feature type="transmembrane region" description="Helical" evidence="7">
    <location>
        <begin position="466"/>
        <end position="486"/>
    </location>
</feature>
<dbReference type="InterPro" id="IPR002528">
    <property type="entry name" value="MATE_fam"/>
</dbReference>
<feature type="transmembrane region" description="Helical" evidence="7">
    <location>
        <begin position="243"/>
        <end position="262"/>
    </location>
</feature>
<keyword evidence="4 7" id="KW-1133">Transmembrane helix</keyword>
<dbReference type="OMA" id="GQWAIGI"/>
<accession>A0A0L0SJK1</accession>
<feature type="transmembrane region" description="Helical" evidence="7">
    <location>
        <begin position="211"/>
        <end position="231"/>
    </location>
</feature>
<feature type="transmembrane region" description="Helical" evidence="7">
    <location>
        <begin position="137"/>
        <end position="157"/>
    </location>
</feature>
<evidence type="ECO:0000256" key="6">
    <source>
        <dbReference type="SAM" id="MobiDB-lite"/>
    </source>
</evidence>
<sequence length="561" mass="60352">MTHEAQPLLAGSSSSSGPTDHGTLSKPRRPSSSSLPAPIFVAANDASGAGLRSPASPLGPPLSPGAASSIHDHQIDRPMSWARNWREIKRLARLSAPCVSSQVLNYMNRMVVTLMVGHLGAAELASSTLAVMFSNVLGFSICFGLSTALDTLASQAVTGSANPRQAGIFLQRAILINVLLAIPISVVWIFAEPLLVLCGQEPELAYMAGNYIKLMLPGLVPNIITNCIAKFLQAQGLMDAQMLVMLAVFPINVALQYFLVYFPSPLQIGFYGAPLGSAICDNLAMVGIILYATYWNGYQAWHPWTWEATKNWKQYLNLGFPGMVMICAEWWMFEVVALLAGLFGATALAAQSVMLNTASLVYMFALGVSVANSNRVGNFLGAGKPGRAKHSAHMSLIMALAMAAVNCVILILLRHQWGYIFTSDPDVIALVASVLPVCALFQFADGACCVLGGILRGCGKQKQGALINLVSYYLVGLPLALLFTFPLKLELFGIWVGLALALAFTLVVTGLYVFYSIDWVDEVRCARIRVNEHTPATMSGSDVESAEVLVEDEDRLIEDSD</sequence>
<evidence type="ECO:0000256" key="7">
    <source>
        <dbReference type="SAM" id="Phobius"/>
    </source>
</evidence>
<dbReference type="OrthoDB" id="2126698at2759"/>
<keyword evidence="9" id="KW-1185">Reference proteome</keyword>
<dbReference type="CDD" id="cd13132">
    <property type="entry name" value="MATE_eukaryotic"/>
    <property type="match status" value="1"/>
</dbReference>
<feature type="transmembrane region" description="Helical" evidence="7">
    <location>
        <begin position="392"/>
        <end position="415"/>
    </location>
</feature>
<keyword evidence="3 7" id="KW-0812">Transmembrane</keyword>
<feature type="transmembrane region" description="Helical" evidence="7">
    <location>
        <begin position="492"/>
        <end position="514"/>
    </location>
</feature>
<evidence type="ECO:0000256" key="1">
    <source>
        <dbReference type="ARBA" id="ARBA00004141"/>
    </source>
</evidence>
<name>A0A0L0SJK1_ALLM3</name>